<dbReference type="OrthoDB" id="6293260at2"/>
<dbReference type="PANTHER" id="PTHR43792">
    <property type="entry name" value="GNAT FAMILY, PUTATIVE (AFU_ORTHOLOGUE AFUA_3G00765)-RELATED-RELATED"/>
    <property type="match status" value="1"/>
</dbReference>
<evidence type="ECO:0000313" key="3">
    <source>
        <dbReference type="EMBL" id="PVE47920.1"/>
    </source>
</evidence>
<feature type="region of interest" description="Disordered" evidence="1">
    <location>
        <begin position="175"/>
        <end position="207"/>
    </location>
</feature>
<comment type="caution">
    <text evidence="3">The sequence shown here is derived from an EMBL/GenBank/DDBJ whole genome shotgun (WGS) entry which is preliminary data.</text>
</comment>
<organism evidence="3 4">
    <name type="scientific">Pararhodobacter aggregans</name>
    <dbReference type="NCBI Taxonomy" id="404875"/>
    <lineage>
        <taxon>Bacteria</taxon>
        <taxon>Pseudomonadati</taxon>
        <taxon>Pseudomonadota</taxon>
        <taxon>Alphaproteobacteria</taxon>
        <taxon>Rhodobacterales</taxon>
        <taxon>Paracoccaceae</taxon>
        <taxon>Pararhodobacter</taxon>
    </lineage>
</organism>
<evidence type="ECO:0000259" key="2">
    <source>
        <dbReference type="PROSITE" id="PS51186"/>
    </source>
</evidence>
<dbReference type="InterPro" id="IPR000182">
    <property type="entry name" value="GNAT_dom"/>
</dbReference>
<keyword evidence="4" id="KW-1185">Reference proteome</keyword>
<dbReference type="AlphaFoldDB" id="A0A2T7UT30"/>
<feature type="compositionally biased region" description="Low complexity" evidence="1">
    <location>
        <begin position="192"/>
        <end position="207"/>
    </location>
</feature>
<dbReference type="Gene3D" id="3.40.630.30">
    <property type="match status" value="1"/>
</dbReference>
<accession>A0A2T7UT30</accession>
<dbReference type="Proteomes" id="UP000244810">
    <property type="component" value="Unassembled WGS sequence"/>
</dbReference>
<dbReference type="PROSITE" id="PS51186">
    <property type="entry name" value="GNAT"/>
    <property type="match status" value="1"/>
</dbReference>
<dbReference type="SUPFAM" id="SSF55729">
    <property type="entry name" value="Acyl-CoA N-acyltransferases (Nat)"/>
    <property type="match status" value="1"/>
</dbReference>
<gene>
    <name evidence="3" type="ORF">DDE23_07185</name>
</gene>
<dbReference type="RefSeq" id="WP_107751293.1">
    <property type="nucleotide sequence ID" value="NZ_QBKF01000004.1"/>
</dbReference>
<evidence type="ECO:0000256" key="1">
    <source>
        <dbReference type="SAM" id="MobiDB-lite"/>
    </source>
</evidence>
<protein>
    <submittedName>
        <fullName evidence="3">N-acetyltransferase</fullName>
    </submittedName>
</protein>
<dbReference type="InterPro" id="IPR051531">
    <property type="entry name" value="N-acetyltransferase"/>
</dbReference>
<proteinExistence type="predicted"/>
<evidence type="ECO:0000313" key="4">
    <source>
        <dbReference type="Proteomes" id="UP000244810"/>
    </source>
</evidence>
<dbReference type="EMBL" id="QDDR01000003">
    <property type="protein sequence ID" value="PVE47920.1"/>
    <property type="molecule type" value="Genomic_DNA"/>
</dbReference>
<feature type="domain" description="N-acetyltransferase" evidence="2">
    <location>
        <begin position="33"/>
        <end position="184"/>
    </location>
</feature>
<dbReference type="PANTHER" id="PTHR43792:SF1">
    <property type="entry name" value="N-ACETYLTRANSFERASE DOMAIN-CONTAINING PROTEIN"/>
    <property type="match status" value="1"/>
</dbReference>
<dbReference type="GO" id="GO:0016747">
    <property type="term" value="F:acyltransferase activity, transferring groups other than amino-acyl groups"/>
    <property type="evidence" value="ECO:0007669"/>
    <property type="project" value="InterPro"/>
</dbReference>
<dbReference type="InterPro" id="IPR016181">
    <property type="entry name" value="Acyl_CoA_acyltransferase"/>
</dbReference>
<name>A0A2T7UT30_9RHOB</name>
<sequence length="207" mass="22358">MIAAPHETPIPGPAQDLAQAIAARVPVLRTERLVLRAPRLEDFPVYAAILTGPRAEPMGEVLTRADAWDDWCRLVSLWLLRGHGIWTLETQAGETAGFVLIGFEPGDLEPELGWFLSDAHEGQGLAQEAAQAVLAHAWGPLRLTTLVSYVAPDNARSRALARRLGAEPVASHDGCEVWRHHPTGAPRAPRHATSPANPPATTARRPA</sequence>
<reference evidence="3 4" key="1">
    <citation type="journal article" date="2011" name="Syst. Appl. Microbiol.">
        <title>Defluviimonas denitrificans gen. nov., sp. nov., and Pararhodobacter aggregans gen. nov., sp. nov., non-phototrophic Rhodobacteraceae from the biofilter of a marine aquaculture.</title>
        <authorList>
            <person name="Foesel B.U."/>
            <person name="Drake H.L."/>
            <person name="Schramm A."/>
        </authorList>
    </citation>
    <scope>NUCLEOTIDE SEQUENCE [LARGE SCALE GENOMIC DNA]</scope>
    <source>
        <strain evidence="3 4">D1-19</strain>
    </source>
</reference>
<dbReference type="Pfam" id="PF13302">
    <property type="entry name" value="Acetyltransf_3"/>
    <property type="match status" value="1"/>
</dbReference>
<keyword evidence="3" id="KW-0808">Transferase</keyword>